<accession>A0ABX6YXB3</accession>
<dbReference type="InterPro" id="IPR057707">
    <property type="entry name" value="DUF7947"/>
</dbReference>
<dbReference type="Proteomes" id="UP000192422">
    <property type="component" value="Chromosome"/>
</dbReference>
<reference evidence="3 4" key="1">
    <citation type="submission" date="2020-05" db="EMBL/GenBank/DDBJ databases">
        <title>Thioclava electrotropha strain Elox9 finished genome.</title>
        <authorList>
            <person name="Rowe A.R."/>
            <person name="Wilbanks E.G."/>
        </authorList>
    </citation>
    <scope>NUCLEOTIDE SEQUENCE [LARGE SCALE GENOMIC DNA]</scope>
    <source>
        <strain evidence="3 4">Elox9</strain>
    </source>
</reference>
<dbReference type="InterPro" id="IPR057706">
    <property type="entry name" value="DUF7946"/>
</dbReference>
<evidence type="ECO:0000313" key="3">
    <source>
        <dbReference type="EMBL" id="QPZ92371.1"/>
    </source>
</evidence>
<organism evidence="3 4">
    <name type="scientific">Thioclava electrotropha</name>
    <dbReference type="NCBI Taxonomy" id="1549850"/>
    <lineage>
        <taxon>Bacteria</taxon>
        <taxon>Pseudomonadati</taxon>
        <taxon>Pseudomonadota</taxon>
        <taxon>Alphaproteobacteria</taxon>
        <taxon>Rhodobacterales</taxon>
        <taxon>Paracoccaceae</taxon>
        <taxon>Thioclava</taxon>
    </lineage>
</organism>
<protein>
    <submittedName>
        <fullName evidence="3">Uncharacterized protein</fullName>
    </submittedName>
</protein>
<keyword evidence="4" id="KW-1185">Reference proteome</keyword>
<evidence type="ECO:0000259" key="1">
    <source>
        <dbReference type="Pfam" id="PF25678"/>
    </source>
</evidence>
<evidence type="ECO:0000313" key="4">
    <source>
        <dbReference type="Proteomes" id="UP000192422"/>
    </source>
</evidence>
<feature type="domain" description="DUF7946" evidence="1">
    <location>
        <begin position="5"/>
        <end position="199"/>
    </location>
</feature>
<dbReference type="EMBL" id="CP053562">
    <property type="protein sequence ID" value="QPZ92371.1"/>
    <property type="molecule type" value="Genomic_DNA"/>
</dbReference>
<sequence>MECYFDLRYEGRWADRNGIEFYDVAQALIGFERVIGLTTHLLLNGKVLVQSPSKHGFSLVALPADEGSWKWTVGLALGFGQVVHAFGTAPPDTAFGWLTKSAVEYVIQETLGFSPNFDETLGKQIERYKQGSHRVPVSRDLSIERFDSLLEKTESGVKALHRPIIQSGSAERANFDFRSAAQEANLDVYVDADTFDYVDRVITSEDFSDFRGVISSYNSNTYKGRLYVEDEKRTIPFELAENMRSLDVISAITRSLSRNAQARAGSRRNNQEICLQGLRNETPTGRLKSIYVIELVTE</sequence>
<dbReference type="RefSeq" id="WP_133051974.1">
    <property type="nucleotide sequence ID" value="NZ_CP053562.1"/>
</dbReference>
<feature type="domain" description="DUF7947" evidence="2">
    <location>
        <begin position="207"/>
        <end position="294"/>
    </location>
</feature>
<evidence type="ECO:0000259" key="2">
    <source>
        <dbReference type="Pfam" id="PF25679"/>
    </source>
</evidence>
<gene>
    <name evidence="3" type="ORF">AKL02_016705</name>
</gene>
<dbReference type="Pfam" id="PF25679">
    <property type="entry name" value="DUF7947"/>
    <property type="match status" value="1"/>
</dbReference>
<dbReference type="Pfam" id="PF25678">
    <property type="entry name" value="DUF7946"/>
    <property type="match status" value="1"/>
</dbReference>
<name>A0ABX6YXB3_9RHOB</name>
<proteinExistence type="predicted"/>